<sequence>MYMNAKTSSPTMISNVMGSGSLSKINLLSKYEPSRAKPYNNRHSKKRFEDMPIY</sequence>
<proteinExistence type="predicted"/>
<evidence type="ECO:0000256" key="1">
    <source>
        <dbReference type="SAM" id="MobiDB-lite"/>
    </source>
</evidence>
<organism evidence="2 3">
    <name type="scientific">Sphingobacterium deserti</name>
    <dbReference type="NCBI Taxonomy" id="1229276"/>
    <lineage>
        <taxon>Bacteria</taxon>
        <taxon>Pseudomonadati</taxon>
        <taxon>Bacteroidota</taxon>
        <taxon>Sphingobacteriia</taxon>
        <taxon>Sphingobacteriales</taxon>
        <taxon>Sphingobacteriaceae</taxon>
        <taxon>Sphingobacterium</taxon>
    </lineage>
</organism>
<accession>A0A0B8T7Z3</accession>
<name>A0A0B8T7Z3_9SPHI</name>
<dbReference type="AlphaFoldDB" id="A0A0B8T7Z3"/>
<keyword evidence="3" id="KW-1185">Reference proteome</keyword>
<protein>
    <submittedName>
        <fullName evidence="2">Uncharacterized protein</fullName>
    </submittedName>
</protein>
<dbReference type="EMBL" id="JJMU01000024">
    <property type="protein sequence ID" value="KGE14684.1"/>
    <property type="molecule type" value="Genomic_DNA"/>
</dbReference>
<gene>
    <name evidence="2" type="ORF">DI53_1713</name>
</gene>
<comment type="caution">
    <text evidence="2">The sequence shown here is derived from an EMBL/GenBank/DDBJ whole genome shotgun (WGS) entry which is preliminary data.</text>
</comment>
<feature type="region of interest" description="Disordered" evidence="1">
    <location>
        <begin position="35"/>
        <end position="54"/>
    </location>
</feature>
<dbReference type="Proteomes" id="UP000031802">
    <property type="component" value="Unassembled WGS sequence"/>
</dbReference>
<dbReference type="STRING" id="1229276.DI53_1713"/>
<evidence type="ECO:0000313" key="3">
    <source>
        <dbReference type="Proteomes" id="UP000031802"/>
    </source>
</evidence>
<evidence type="ECO:0000313" key="2">
    <source>
        <dbReference type="EMBL" id="KGE14684.1"/>
    </source>
</evidence>
<reference evidence="3" key="1">
    <citation type="submission" date="2014-04" db="EMBL/GenBank/DDBJ databases">
        <title>Whole-Genome optical mapping and complete genome sequence of Sphingobacterium deserti sp. nov., a new spaces isolated from desert in the west of China.</title>
        <authorList>
            <person name="Teng C."/>
            <person name="Zhou Z."/>
            <person name="Li X."/>
            <person name="Chen M."/>
            <person name="Lin M."/>
            <person name="Wang L."/>
            <person name="Su S."/>
            <person name="Zhang C."/>
            <person name="Zhang W."/>
        </authorList>
    </citation>
    <scope>NUCLEOTIDE SEQUENCE [LARGE SCALE GENOMIC DNA]</scope>
    <source>
        <strain evidence="3">ACCC05744</strain>
    </source>
</reference>
<reference evidence="2 3" key="2">
    <citation type="journal article" date="2015" name="PLoS ONE">
        <title>Whole-Genome Optical Mapping and Finished Genome Sequence of Sphingobacterium deserti sp. nov., a New Species Isolated from the Western Desert of China.</title>
        <authorList>
            <person name="Teng C."/>
            <person name="Zhou Z."/>
            <person name="Molnar I."/>
            <person name="Li X."/>
            <person name="Tang R."/>
            <person name="Chen M."/>
            <person name="Wang L."/>
            <person name="Su S."/>
            <person name="Zhang W."/>
            <person name="Lin M."/>
        </authorList>
    </citation>
    <scope>NUCLEOTIDE SEQUENCE [LARGE SCALE GENOMIC DNA]</scope>
    <source>
        <strain evidence="3">ACCC05744</strain>
    </source>
</reference>